<sequence>MPSNIPLVTIETDDVPLIALGTDYVHRTLLDWHEHSRAQFLYSASGSMKVDTKSQTWVVPVQRGVWIPAGETHRVLMLGASTRSLYIDSGLAVRAGRSCEVLHVGALLRQLLLEAVQMPLQYEKGGRDAALVSLLLHELKAAPSIDLQLPMPSPGSPLSLLCDEFLSNPSVHSAPEDWAERLNVSRRTFSRKFHAEMGLNFQQWRQRACVTLSLSQLAEGKSITTIALEMGYESPATFSTMFRRTLGKPPSAFTPWITPWL</sequence>
<keyword evidence="4" id="KW-0804">Transcription</keyword>
<evidence type="ECO:0000256" key="4">
    <source>
        <dbReference type="ARBA" id="ARBA00023163"/>
    </source>
</evidence>
<dbReference type="InterPro" id="IPR018060">
    <property type="entry name" value="HTH_AraC"/>
</dbReference>
<accession>A0A2S7J4D2</accession>
<reference evidence="6 7" key="1">
    <citation type="submission" date="2018-02" db="EMBL/GenBank/DDBJ databases">
        <title>Draft genome sequence of Ochrobactrum oryzae found in Brazil.</title>
        <authorList>
            <person name="Cerdeira L."/>
            <person name="Andrade F."/>
            <person name="Zacariotto T."/>
            <person name="Barbosa B."/>
            <person name="Santos S."/>
            <person name="Cassetari V."/>
            <person name="Lincopan N."/>
        </authorList>
    </citation>
    <scope>NUCLEOTIDE SEQUENCE [LARGE SCALE GENOMIC DNA]</scope>
    <source>
        <strain evidence="6 7">OA447</strain>
    </source>
</reference>
<dbReference type="PANTHER" id="PTHR11019">
    <property type="entry name" value="HTH-TYPE TRANSCRIPTIONAL REGULATOR NIMR"/>
    <property type="match status" value="1"/>
</dbReference>
<dbReference type="GO" id="GO:0043565">
    <property type="term" value="F:sequence-specific DNA binding"/>
    <property type="evidence" value="ECO:0007669"/>
    <property type="project" value="InterPro"/>
</dbReference>
<feature type="domain" description="HTH araC/xylS-type" evidence="5">
    <location>
        <begin position="176"/>
        <end position="256"/>
    </location>
</feature>
<keyword evidence="2" id="KW-0238">DNA-binding</keyword>
<gene>
    <name evidence="6" type="ORF">C3731_02475</name>
</gene>
<dbReference type="PRINTS" id="PR00032">
    <property type="entry name" value="HTHARAC"/>
</dbReference>
<dbReference type="Proteomes" id="UP000238493">
    <property type="component" value="Unassembled WGS sequence"/>
</dbReference>
<proteinExistence type="predicted"/>
<dbReference type="SUPFAM" id="SSF51182">
    <property type="entry name" value="RmlC-like cupins"/>
    <property type="match status" value="1"/>
</dbReference>
<organism evidence="6 7">
    <name type="scientific">Brucella oryzae</name>
    <dbReference type="NCBI Taxonomy" id="335286"/>
    <lineage>
        <taxon>Bacteria</taxon>
        <taxon>Pseudomonadati</taxon>
        <taxon>Pseudomonadota</taxon>
        <taxon>Alphaproteobacteria</taxon>
        <taxon>Hyphomicrobiales</taxon>
        <taxon>Brucellaceae</taxon>
        <taxon>Brucella/Ochrobactrum group</taxon>
        <taxon>Brucella</taxon>
    </lineage>
</organism>
<dbReference type="InterPro" id="IPR011051">
    <property type="entry name" value="RmlC_Cupin_sf"/>
</dbReference>
<dbReference type="InterPro" id="IPR009057">
    <property type="entry name" value="Homeodomain-like_sf"/>
</dbReference>
<dbReference type="InterPro" id="IPR003313">
    <property type="entry name" value="AraC-bd"/>
</dbReference>
<dbReference type="InterPro" id="IPR018062">
    <property type="entry name" value="HTH_AraC-typ_CS"/>
</dbReference>
<keyword evidence="3" id="KW-0010">Activator</keyword>
<evidence type="ECO:0000259" key="5">
    <source>
        <dbReference type="PROSITE" id="PS01124"/>
    </source>
</evidence>
<dbReference type="CDD" id="cd06124">
    <property type="entry name" value="cupin_NimR-like_N"/>
    <property type="match status" value="1"/>
</dbReference>
<dbReference type="RefSeq" id="WP_104754139.1">
    <property type="nucleotide sequence ID" value="NZ_PTRC01000006.1"/>
</dbReference>
<dbReference type="Gene3D" id="2.60.120.10">
    <property type="entry name" value="Jelly Rolls"/>
    <property type="match status" value="1"/>
</dbReference>
<dbReference type="OrthoDB" id="9804543at2"/>
<dbReference type="PANTHER" id="PTHR11019:SF159">
    <property type="entry name" value="TRANSCRIPTIONAL REGULATOR-RELATED"/>
    <property type="match status" value="1"/>
</dbReference>
<dbReference type="AlphaFoldDB" id="A0A2S7J4D2"/>
<evidence type="ECO:0000256" key="3">
    <source>
        <dbReference type="ARBA" id="ARBA00023159"/>
    </source>
</evidence>
<keyword evidence="7" id="KW-1185">Reference proteome</keyword>
<evidence type="ECO:0000313" key="6">
    <source>
        <dbReference type="EMBL" id="PQA75107.1"/>
    </source>
</evidence>
<name>A0A2S7J4D2_9HYPH</name>
<comment type="caution">
    <text evidence="6">The sequence shown here is derived from an EMBL/GenBank/DDBJ whole genome shotgun (WGS) entry which is preliminary data.</text>
</comment>
<dbReference type="Pfam" id="PF02311">
    <property type="entry name" value="AraC_binding"/>
    <property type="match status" value="1"/>
</dbReference>
<evidence type="ECO:0000313" key="7">
    <source>
        <dbReference type="Proteomes" id="UP000238493"/>
    </source>
</evidence>
<dbReference type="SMART" id="SM00342">
    <property type="entry name" value="HTH_ARAC"/>
    <property type="match status" value="1"/>
</dbReference>
<evidence type="ECO:0000256" key="2">
    <source>
        <dbReference type="ARBA" id="ARBA00023125"/>
    </source>
</evidence>
<dbReference type="Pfam" id="PF12833">
    <property type="entry name" value="HTH_18"/>
    <property type="match status" value="1"/>
</dbReference>
<dbReference type="PROSITE" id="PS00041">
    <property type="entry name" value="HTH_ARAC_FAMILY_1"/>
    <property type="match status" value="1"/>
</dbReference>
<dbReference type="InterPro" id="IPR020449">
    <property type="entry name" value="Tscrpt_reg_AraC-type_HTH"/>
</dbReference>
<protein>
    <submittedName>
        <fullName evidence="6">AraC family transcriptional regulator</fullName>
    </submittedName>
</protein>
<dbReference type="EMBL" id="PTRC01000006">
    <property type="protein sequence ID" value="PQA75107.1"/>
    <property type="molecule type" value="Genomic_DNA"/>
</dbReference>
<dbReference type="SUPFAM" id="SSF46689">
    <property type="entry name" value="Homeodomain-like"/>
    <property type="match status" value="1"/>
</dbReference>
<dbReference type="InterPro" id="IPR014710">
    <property type="entry name" value="RmlC-like_jellyroll"/>
</dbReference>
<dbReference type="PROSITE" id="PS01124">
    <property type="entry name" value="HTH_ARAC_FAMILY_2"/>
    <property type="match status" value="1"/>
</dbReference>
<dbReference type="Gene3D" id="1.10.10.60">
    <property type="entry name" value="Homeodomain-like"/>
    <property type="match status" value="1"/>
</dbReference>
<evidence type="ECO:0000256" key="1">
    <source>
        <dbReference type="ARBA" id="ARBA00023015"/>
    </source>
</evidence>
<keyword evidence="1" id="KW-0805">Transcription regulation</keyword>
<dbReference type="GO" id="GO:0003700">
    <property type="term" value="F:DNA-binding transcription factor activity"/>
    <property type="evidence" value="ECO:0007669"/>
    <property type="project" value="InterPro"/>
</dbReference>